<reference evidence="3 4" key="1">
    <citation type="submission" date="2020-01" db="EMBL/GenBank/DDBJ databases">
        <title>Novel species isolated from a subtropical stream in China.</title>
        <authorList>
            <person name="Lu H."/>
        </authorList>
    </citation>
    <scope>NUCLEOTIDE SEQUENCE [LARGE SCALE GENOMIC DNA]</scope>
    <source>
        <strain evidence="3 4">FT82W</strain>
    </source>
</reference>
<dbReference type="Proteomes" id="UP000470302">
    <property type="component" value="Unassembled WGS sequence"/>
</dbReference>
<proteinExistence type="predicted"/>
<dbReference type="AlphaFoldDB" id="A0A845G1G9"/>
<dbReference type="SUPFAM" id="SSF52540">
    <property type="entry name" value="P-loop containing nucleoside triphosphate hydrolases"/>
    <property type="match status" value="1"/>
</dbReference>
<dbReference type="GO" id="GO:0005524">
    <property type="term" value="F:ATP binding"/>
    <property type="evidence" value="ECO:0007669"/>
    <property type="project" value="InterPro"/>
</dbReference>
<evidence type="ECO:0000313" key="3">
    <source>
        <dbReference type="EMBL" id="MYM88164.1"/>
    </source>
</evidence>
<dbReference type="InterPro" id="IPR014555">
    <property type="entry name" value="RecF-like"/>
</dbReference>
<feature type="domain" description="Endonuclease GajA/Old nuclease/RecF-like AAA" evidence="1">
    <location>
        <begin position="1"/>
        <end position="48"/>
    </location>
</feature>
<accession>A0A845G1G9</accession>
<dbReference type="InterPro" id="IPR027417">
    <property type="entry name" value="P-loop_NTPase"/>
</dbReference>
<dbReference type="InterPro" id="IPR041685">
    <property type="entry name" value="AAA_GajA/Old/RecF-like"/>
</dbReference>
<evidence type="ECO:0000259" key="2">
    <source>
        <dbReference type="Pfam" id="PF13304"/>
    </source>
</evidence>
<comment type="caution">
    <text evidence="3">The sequence shown here is derived from an EMBL/GenBank/DDBJ whole genome shotgun (WGS) entry which is preliminary data.</text>
</comment>
<dbReference type="GO" id="GO:0006302">
    <property type="term" value="P:double-strand break repair"/>
    <property type="evidence" value="ECO:0007669"/>
    <property type="project" value="TreeGrafter"/>
</dbReference>
<dbReference type="GO" id="GO:0016887">
    <property type="term" value="F:ATP hydrolysis activity"/>
    <property type="evidence" value="ECO:0007669"/>
    <property type="project" value="InterPro"/>
</dbReference>
<dbReference type="CDD" id="cd00267">
    <property type="entry name" value="ABC_ATPase"/>
    <property type="match status" value="1"/>
</dbReference>
<name>A0A845G1G9_9BURK</name>
<dbReference type="Gene3D" id="3.40.50.300">
    <property type="entry name" value="P-loop containing nucleotide triphosphate hydrolases"/>
    <property type="match status" value="2"/>
</dbReference>
<evidence type="ECO:0000313" key="4">
    <source>
        <dbReference type="Proteomes" id="UP000470302"/>
    </source>
</evidence>
<dbReference type="PIRSF" id="PIRSF029347">
    <property type="entry name" value="RecF"/>
    <property type="match status" value="1"/>
</dbReference>
<gene>
    <name evidence="3" type="ORF">GTP91_13360</name>
</gene>
<organism evidence="3 4">
    <name type="scientific">Duganella vulcania</name>
    <dbReference type="NCBI Taxonomy" id="2692166"/>
    <lineage>
        <taxon>Bacteria</taxon>
        <taxon>Pseudomonadati</taxon>
        <taxon>Pseudomonadota</taxon>
        <taxon>Betaproteobacteria</taxon>
        <taxon>Burkholderiales</taxon>
        <taxon>Oxalobacteraceae</taxon>
        <taxon>Telluria group</taxon>
        <taxon>Duganella</taxon>
    </lineage>
</organism>
<sequence length="387" mass="42123">MIRSVQFSNFKSLVDLYFRLPKFAVLVGMNGAGKTTILQALDFLAQTMKGDIDDWLDARNWTAADLGSKLTSSSNISMAAEVGGSDCSAPVLAWSATFNRKELACLSELGFVPGGGNHFYNVKGRRYKINGQDTQPVAFSYQGSLLSQLRENELTPMTRQLRDALRSIHSLELLSPHLMRQRSRGSAGGVGAGGERLSAFLYSIKGEEKAALIDLLKTFYPHVVDFRSAPTKGGWKRLSIVENYNGKNIESEVRHINDGLLRILAMLAQTMAGQSTLLFDEVENGVNPEIVGKLVNLLANADQQIVVTTHSPMILNYLADEVARESVLFVYKTPDGYTRVKPFFEAPGMSEKLAVMGAGEAFVDTDLALLTAKCIALESGASAMAVA</sequence>
<dbReference type="InterPro" id="IPR003959">
    <property type="entry name" value="ATPase_AAA_core"/>
</dbReference>
<evidence type="ECO:0000259" key="1">
    <source>
        <dbReference type="Pfam" id="PF13175"/>
    </source>
</evidence>
<feature type="domain" description="ATPase AAA-type core" evidence="2">
    <location>
        <begin position="239"/>
        <end position="315"/>
    </location>
</feature>
<protein>
    <submittedName>
        <fullName evidence="3">AAA family ATPase</fullName>
    </submittedName>
</protein>
<dbReference type="EMBL" id="WWCW01000040">
    <property type="protein sequence ID" value="MYM88164.1"/>
    <property type="molecule type" value="Genomic_DNA"/>
</dbReference>
<dbReference type="Pfam" id="PF13175">
    <property type="entry name" value="AAA_15"/>
    <property type="match status" value="1"/>
</dbReference>
<dbReference type="PANTHER" id="PTHR32182:SF22">
    <property type="entry name" value="ATP-DEPENDENT ENDONUCLEASE, OLD FAMILY-RELATED"/>
    <property type="match status" value="1"/>
</dbReference>
<dbReference type="PANTHER" id="PTHR32182">
    <property type="entry name" value="DNA REPLICATION AND REPAIR PROTEIN RECF"/>
    <property type="match status" value="1"/>
</dbReference>
<dbReference type="GO" id="GO:0000731">
    <property type="term" value="P:DNA synthesis involved in DNA repair"/>
    <property type="evidence" value="ECO:0007669"/>
    <property type="project" value="TreeGrafter"/>
</dbReference>
<dbReference type="Pfam" id="PF13304">
    <property type="entry name" value="AAA_21"/>
    <property type="match status" value="1"/>
</dbReference>